<dbReference type="FunFam" id="3.40.50.300:FF:000398">
    <property type="entry name" value="Type IV pilus assembly ATPase PilB"/>
    <property type="match status" value="1"/>
</dbReference>
<dbReference type="STRING" id="1797197.A2Y75_05565"/>
<proteinExistence type="inferred from homology"/>
<organism evidence="7 8">
    <name type="scientific">Candidatus Solincola sediminis</name>
    <dbReference type="NCBI Taxonomy" id="1797199"/>
    <lineage>
        <taxon>Bacteria</taxon>
        <taxon>Bacillati</taxon>
        <taxon>Actinomycetota</taxon>
        <taxon>Candidatus Geothermincolia</taxon>
        <taxon>Candidatus Geothermincolales</taxon>
        <taxon>Candidatus Geothermincolaceae</taxon>
        <taxon>Candidatus Solincola</taxon>
    </lineage>
</organism>
<dbReference type="Gene3D" id="3.40.50.300">
    <property type="entry name" value="P-loop containing nucleotide triphosphate hydrolases"/>
    <property type="match status" value="1"/>
</dbReference>
<dbReference type="PROSITE" id="PS00662">
    <property type="entry name" value="T2SP_E"/>
    <property type="match status" value="1"/>
</dbReference>
<dbReference type="Gene3D" id="3.30.450.90">
    <property type="match status" value="1"/>
</dbReference>
<dbReference type="Gene3D" id="3.30.300.160">
    <property type="entry name" value="Type II secretion system, protein E, N-terminal domain"/>
    <property type="match status" value="1"/>
</dbReference>
<comment type="similarity">
    <text evidence="2">Belongs to the GSP E family.</text>
</comment>
<dbReference type="Gene3D" id="1.10.40.70">
    <property type="match status" value="1"/>
</dbReference>
<dbReference type="GO" id="GO:0005886">
    <property type="term" value="C:plasma membrane"/>
    <property type="evidence" value="ECO:0007669"/>
    <property type="project" value="TreeGrafter"/>
</dbReference>
<evidence type="ECO:0000256" key="4">
    <source>
        <dbReference type="ARBA" id="ARBA00022741"/>
    </source>
</evidence>
<dbReference type="FunFam" id="3.30.450.90:FF:000001">
    <property type="entry name" value="Type II secretion system ATPase GspE"/>
    <property type="match status" value="1"/>
</dbReference>
<evidence type="ECO:0000256" key="3">
    <source>
        <dbReference type="ARBA" id="ARBA00022490"/>
    </source>
</evidence>
<comment type="subcellular location">
    <subcellularLocation>
        <location evidence="1">Cytoplasm</location>
    </subcellularLocation>
</comment>
<evidence type="ECO:0000256" key="2">
    <source>
        <dbReference type="ARBA" id="ARBA00006611"/>
    </source>
</evidence>
<dbReference type="Pfam" id="PF05157">
    <property type="entry name" value="MshEN"/>
    <property type="match status" value="1"/>
</dbReference>
<protein>
    <submittedName>
        <fullName evidence="7">Type IV-A pilus assembly ATPase PilB</fullName>
    </submittedName>
</protein>
<dbReference type="Pfam" id="PF00437">
    <property type="entry name" value="T2SSE"/>
    <property type="match status" value="1"/>
</dbReference>
<evidence type="ECO:0000313" key="8">
    <source>
        <dbReference type="Proteomes" id="UP000177876"/>
    </source>
</evidence>
<dbReference type="PANTHER" id="PTHR30258">
    <property type="entry name" value="TYPE II SECRETION SYSTEM PROTEIN GSPE-RELATED"/>
    <property type="match status" value="1"/>
</dbReference>
<dbReference type="InterPro" id="IPR037257">
    <property type="entry name" value="T2SS_E_N_sf"/>
</dbReference>
<dbReference type="EMBL" id="MELK01000052">
    <property type="protein sequence ID" value="OFW55653.1"/>
    <property type="molecule type" value="Genomic_DNA"/>
</dbReference>
<dbReference type="GO" id="GO:0005737">
    <property type="term" value="C:cytoplasm"/>
    <property type="evidence" value="ECO:0007669"/>
    <property type="project" value="UniProtKB-SubCell"/>
</dbReference>
<name>A0A1F2WFL9_9ACTN</name>
<reference evidence="7 8" key="1">
    <citation type="journal article" date="2016" name="Nat. Commun.">
        <title>Thousands of microbial genomes shed light on interconnected biogeochemical processes in an aquifer system.</title>
        <authorList>
            <person name="Anantharaman K."/>
            <person name="Brown C.T."/>
            <person name="Hug L.A."/>
            <person name="Sharon I."/>
            <person name="Castelle C.J."/>
            <person name="Probst A.J."/>
            <person name="Thomas B.C."/>
            <person name="Singh A."/>
            <person name="Wilkins M.J."/>
            <person name="Karaoz U."/>
            <person name="Brodie E.L."/>
            <person name="Williams K.H."/>
            <person name="Hubbard S.S."/>
            <person name="Banfield J.F."/>
        </authorList>
    </citation>
    <scope>NUCLEOTIDE SEQUENCE [LARGE SCALE GENOMIC DNA]</scope>
</reference>
<keyword evidence="3" id="KW-0963">Cytoplasm</keyword>
<dbReference type="GO" id="GO:0009297">
    <property type="term" value="P:pilus assembly"/>
    <property type="evidence" value="ECO:0007669"/>
    <property type="project" value="InterPro"/>
</dbReference>
<dbReference type="InterPro" id="IPR003593">
    <property type="entry name" value="AAA+_ATPase"/>
</dbReference>
<dbReference type="PANTHER" id="PTHR30258:SF1">
    <property type="entry name" value="PROTEIN TRANSPORT PROTEIN HOFB HOMOLOG"/>
    <property type="match status" value="1"/>
</dbReference>
<feature type="domain" description="Bacterial type II secretion system protein E" evidence="6">
    <location>
        <begin position="374"/>
        <end position="388"/>
    </location>
</feature>
<keyword evidence="5" id="KW-0067">ATP-binding</keyword>
<dbReference type="SMART" id="SM00382">
    <property type="entry name" value="AAA"/>
    <property type="match status" value="1"/>
</dbReference>
<sequence>MQKPKKEKLGQILIRNRIITEDQLEEALAKQRESGDSLGRVLIDLKMVSEGALTSILARQIGLKYIDLANYDIDISASSLVDAEVARRYTLLPIGFEGDRLLIAMADPTNVFALDDVRIMTGMEIEPLVATKEDIVAAISRFCRAEADSELSVEDISEEIGDDGREADADDAPIVKYVNLLITEAVADRASDVHIEPMDKDVRVRFRIDGVLHEIRRNPRQLHPGVVARIKVMADMNIAEKRVPQDGRASVEMRGKSVDIRVASLPTIHGEKMVLRILDKSASLMSLEELGFREQTMEAYSRSFRKPYGTIMVTGPTGSGKTTTLYATLNVLNSIKHNIITVEDPVEYRLPLINQVQVHYKAGLTFASALRSILRCDPDIVMIGEIRDPESAQIAIESALTGHLVLSTLHTNDAPSALTRLLEMGIEPFLIASAVDCVSSQRLTRKLCARCKEPYEPDPDFLEKVGFTWEDMEEKVLFRSKGCAACNKTGFKGRIGVYEVLEVSENIEKLVARNAPHVEIAEMARSEGMRTMREEGFAKARQGVTSLEEVLRVIM</sequence>
<evidence type="ECO:0000256" key="5">
    <source>
        <dbReference type="ARBA" id="ARBA00022840"/>
    </source>
</evidence>
<dbReference type="Proteomes" id="UP000177876">
    <property type="component" value="Unassembled WGS sequence"/>
</dbReference>
<dbReference type="SUPFAM" id="SSF160246">
    <property type="entry name" value="EspE N-terminal domain-like"/>
    <property type="match status" value="1"/>
</dbReference>
<dbReference type="FunFam" id="3.30.300.160:FF:000002">
    <property type="entry name" value="Type II secretion system protein E"/>
    <property type="match status" value="1"/>
</dbReference>
<gene>
    <name evidence="7" type="ORF">A2Y75_05565</name>
</gene>
<dbReference type="InterPro" id="IPR013374">
    <property type="entry name" value="ATPase_typ4_pilus-assembl_PilB"/>
</dbReference>
<dbReference type="CDD" id="cd01129">
    <property type="entry name" value="PulE-GspE-like"/>
    <property type="match status" value="1"/>
</dbReference>
<dbReference type="GO" id="GO:0016887">
    <property type="term" value="F:ATP hydrolysis activity"/>
    <property type="evidence" value="ECO:0007669"/>
    <property type="project" value="InterPro"/>
</dbReference>
<evidence type="ECO:0000313" key="7">
    <source>
        <dbReference type="EMBL" id="OFW55653.1"/>
    </source>
</evidence>
<dbReference type="GO" id="GO:0005524">
    <property type="term" value="F:ATP binding"/>
    <property type="evidence" value="ECO:0007669"/>
    <property type="project" value="UniProtKB-KW"/>
</dbReference>
<dbReference type="SUPFAM" id="SSF52540">
    <property type="entry name" value="P-loop containing nucleoside triphosphate hydrolases"/>
    <property type="match status" value="1"/>
</dbReference>
<evidence type="ECO:0000259" key="6">
    <source>
        <dbReference type="PROSITE" id="PS00662"/>
    </source>
</evidence>
<accession>A0A1F2WFL9</accession>
<evidence type="ECO:0000256" key="1">
    <source>
        <dbReference type="ARBA" id="ARBA00004496"/>
    </source>
</evidence>
<dbReference type="InterPro" id="IPR001482">
    <property type="entry name" value="T2SS/T4SS_dom"/>
</dbReference>
<comment type="caution">
    <text evidence="7">The sequence shown here is derived from an EMBL/GenBank/DDBJ whole genome shotgun (WGS) entry which is preliminary data.</text>
</comment>
<dbReference type="NCBIfam" id="TIGR02538">
    <property type="entry name" value="type_IV_pilB"/>
    <property type="match status" value="1"/>
</dbReference>
<dbReference type="InterPro" id="IPR027417">
    <property type="entry name" value="P-loop_NTPase"/>
</dbReference>
<dbReference type="InterPro" id="IPR007831">
    <property type="entry name" value="T2SS_GspE_N"/>
</dbReference>
<keyword evidence="4" id="KW-0547">Nucleotide-binding</keyword>
<dbReference type="AlphaFoldDB" id="A0A1F2WFL9"/>